<evidence type="ECO:0000313" key="3">
    <source>
        <dbReference type="EMBL" id="SHH47940.1"/>
    </source>
</evidence>
<dbReference type="EMBL" id="FQXQ01000001">
    <property type="protein sequence ID" value="SHH47940.1"/>
    <property type="molecule type" value="Genomic_DNA"/>
</dbReference>
<dbReference type="CDD" id="cd03789">
    <property type="entry name" value="GT9_LPS_heptosyltransferase"/>
    <property type="match status" value="1"/>
</dbReference>
<dbReference type="STRING" id="1195760.SAMN05444281_0792"/>
<sequence length="342" mass="38256">MDQKHILVIRMSAMGDVAMTVPVIKTLIAQHPNIKITLVSKGFLKPLFDDLEQVTFFTADVKGKHRGFKGIYKLYKELKLLKFDAVADLHNVLRSKILRTLLKLDGTKVAFINKGRAEKKALTSLKNKVFKPLTTTHQRYADVFALLGISVDLEKPSLKTKEVLTDDLKTLFNYQPDEKIIGIAPFAAHEGKKYPLELMEQVIEYLSKQHKILLFGGGQQEIIALDQLTKKHSNTFSVAGKIKLKQELAIISNLSAMISMDSGNGHFSAMYGVPTITIWGATHPYAGFAPFHQEINCLTADRKKFPLLPTSVYGNKIIPGYENVMETISPKAITYKVLSTII</sequence>
<keyword evidence="2 3" id="KW-0808">Transferase</keyword>
<dbReference type="Proteomes" id="UP000184109">
    <property type="component" value="Unassembled WGS sequence"/>
</dbReference>
<dbReference type="OrthoDB" id="9768048at2"/>
<evidence type="ECO:0000256" key="1">
    <source>
        <dbReference type="ARBA" id="ARBA00022676"/>
    </source>
</evidence>
<reference evidence="4" key="1">
    <citation type="submission" date="2016-11" db="EMBL/GenBank/DDBJ databases">
        <authorList>
            <person name="Varghese N."/>
            <person name="Submissions S."/>
        </authorList>
    </citation>
    <scope>NUCLEOTIDE SEQUENCE [LARGE SCALE GENOMIC DNA]</scope>
    <source>
        <strain evidence="4">DSM 100572</strain>
    </source>
</reference>
<dbReference type="InterPro" id="IPR051199">
    <property type="entry name" value="LPS_LOS_Heptosyltrfase"/>
</dbReference>
<name>A0A1M5TBF8_9FLAO</name>
<protein>
    <submittedName>
        <fullName evidence="3">ADP-heptose:LPS heptosyltransferase</fullName>
    </submittedName>
</protein>
<evidence type="ECO:0000256" key="2">
    <source>
        <dbReference type="ARBA" id="ARBA00022679"/>
    </source>
</evidence>
<gene>
    <name evidence="3" type="ORF">SAMN05444281_0792</name>
</gene>
<organism evidence="3 4">
    <name type="scientific">Wenyingzhuangia marina</name>
    <dbReference type="NCBI Taxonomy" id="1195760"/>
    <lineage>
        <taxon>Bacteria</taxon>
        <taxon>Pseudomonadati</taxon>
        <taxon>Bacteroidota</taxon>
        <taxon>Flavobacteriia</taxon>
        <taxon>Flavobacteriales</taxon>
        <taxon>Flavobacteriaceae</taxon>
        <taxon>Wenyingzhuangia</taxon>
    </lineage>
</organism>
<keyword evidence="4" id="KW-1185">Reference proteome</keyword>
<dbReference type="RefSeq" id="WP_073118453.1">
    <property type="nucleotide sequence ID" value="NZ_BMEN01000001.1"/>
</dbReference>
<dbReference type="Gene3D" id="3.40.50.2000">
    <property type="entry name" value="Glycogen Phosphorylase B"/>
    <property type="match status" value="2"/>
</dbReference>
<evidence type="ECO:0000313" key="4">
    <source>
        <dbReference type="Proteomes" id="UP000184109"/>
    </source>
</evidence>
<dbReference type="GO" id="GO:0005829">
    <property type="term" value="C:cytosol"/>
    <property type="evidence" value="ECO:0007669"/>
    <property type="project" value="TreeGrafter"/>
</dbReference>
<dbReference type="Pfam" id="PF01075">
    <property type="entry name" value="Glyco_transf_9"/>
    <property type="match status" value="1"/>
</dbReference>
<keyword evidence="1" id="KW-0328">Glycosyltransferase</keyword>
<dbReference type="PANTHER" id="PTHR30160">
    <property type="entry name" value="TETRAACYLDISACCHARIDE 4'-KINASE-RELATED"/>
    <property type="match status" value="1"/>
</dbReference>
<dbReference type="GO" id="GO:0009244">
    <property type="term" value="P:lipopolysaccharide core region biosynthetic process"/>
    <property type="evidence" value="ECO:0007669"/>
    <property type="project" value="TreeGrafter"/>
</dbReference>
<accession>A0A1M5TBF8</accession>
<dbReference type="PANTHER" id="PTHR30160:SF22">
    <property type="entry name" value="LIPOPOLYSACCHARIDE CORE BIOSYNTHESIS PROTEIN"/>
    <property type="match status" value="1"/>
</dbReference>
<dbReference type="InterPro" id="IPR002201">
    <property type="entry name" value="Glyco_trans_9"/>
</dbReference>
<proteinExistence type="predicted"/>
<dbReference type="AlphaFoldDB" id="A0A1M5TBF8"/>
<dbReference type="GO" id="GO:0008713">
    <property type="term" value="F:ADP-heptose-lipopolysaccharide heptosyltransferase activity"/>
    <property type="evidence" value="ECO:0007669"/>
    <property type="project" value="TreeGrafter"/>
</dbReference>
<dbReference type="SUPFAM" id="SSF53756">
    <property type="entry name" value="UDP-Glycosyltransferase/glycogen phosphorylase"/>
    <property type="match status" value="1"/>
</dbReference>